<organism evidence="1 2">
    <name type="scientific">Nitrosospira multiformis</name>
    <dbReference type="NCBI Taxonomy" id="1231"/>
    <lineage>
        <taxon>Bacteria</taxon>
        <taxon>Pseudomonadati</taxon>
        <taxon>Pseudomonadota</taxon>
        <taxon>Betaproteobacteria</taxon>
        <taxon>Nitrosomonadales</taxon>
        <taxon>Nitrosomonadaceae</taxon>
        <taxon>Nitrosospira</taxon>
    </lineage>
</organism>
<dbReference type="EMBL" id="FOCT01000001">
    <property type="protein sequence ID" value="SEM74766.1"/>
    <property type="molecule type" value="Genomic_DNA"/>
</dbReference>
<dbReference type="RefSeq" id="WP_074743606.1">
    <property type="nucleotide sequence ID" value="NZ_FOCT01000001.1"/>
</dbReference>
<dbReference type="Proteomes" id="UP000183898">
    <property type="component" value="Unassembled WGS sequence"/>
</dbReference>
<proteinExistence type="predicted"/>
<reference evidence="1 2" key="1">
    <citation type="submission" date="2016-10" db="EMBL/GenBank/DDBJ databases">
        <authorList>
            <person name="de Groot N.N."/>
        </authorList>
    </citation>
    <scope>NUCLEOTIDE SEQUENCE [LARGE SCALE GENOMIC DNA]</scope>
    <source>
        <strain evidence="1 2">Nl18</strain>
    </source>
</reference>
<gene>
    <name evidence="1" type="ORF">SAMN05216404_10144</name>
</gene>
<evidence type="ECO:0000313" key="2">
    <source>
        <dbReference type="Proteomes" id="UP000183898"/>
    </source>
</evidence>
<sequence length="122" mass="13943">MPKVKYIATGIKIDSINGVGLRWEPGQVRNVSAEVSERLLVYSDTWMRVHDETLDNVVPIGLAQAEKPVEEPLPVIDFHSMGKKALLEFAERKYNERLDKRQNEGTIRHKVIALFSKNEMPD</sequence>
<accession>A0A1H8AWC6</accession>
<evidence type="ECO:0000313" key="1">
    <source>
        <dbReference type="EMBL" id="SEM74766.1"/>
    </source>
</evidence>
<name>A0A1H8AWC6_9PROT</name>
<protein>
    <submittedName>
        <fullName evidence="1">Uncharacterized protein</fullName>
    </submittedName>
</protein>
<dbReference type="AlphaFoldDB" id="A0A1H8AWC6"/>